<evidence type="ECO:0000256" key="7">
    <source>
        <dbReference type="PROSITE-ProRule" id="PRU01360"/>
    </source>
</evidence>
<dbReference type="InterPro" id="IPR008969">
    <property type="entry name" value="CarboxyPept-like_regulatory"/>
</dbReference>
<reference evidence="10" key="1">
    <citation type="submission" date="2018-05" db="EMBL/GenBank/DDBJ databases">
        <title>Pedobacter paludis sp. nov., isolated from wetland soil.</title>
        <authorList>
            <person name="Zhang Y."/>
        </authorList>
    </citation>
    <scope>NUCLEOTIDE SEQUENCE [LARGE SCALE GENOMIC DNA]</scope>
    <source>
        <strain evidence="10">R-8</strain>
    </source>
</reference>
<accession>A0A317F279</accession>
<dbReference type="InterPro" id="IPR036942">
    <property type="entry name" value="Beta-barrel_TonB_sf"/>
</dbReference>
<evidence type="ECO:0000256" key="3">
    <source>
        <dbReference type="ARBA" id="ARBA00022452"/>
    </source>
</evidence>
<dbReference type="NCBIfam" id="TIGR04056">
    <property type="entry name" value="OMP_RagA_SusC"/>
    <property type="match status" value="1"/>
</dbReference>
<dbReference type="InterPro" id="IPR039426">
    <property type="entry name" value="TonB-dep_rcpt-like"/>
</dbReference>
<dbReference type="Gene3D" id="2.60.40.1120">
    <property type="entry name" value="Carboxypeptidase-like, regulatory domain"/>
    <property type="match status" value="1"/>
</dbReference>
<evidence type="ECO:0000259" key="8">
    <source>
        <dbReference type="Pfam" id="PF07715"/>
    </source>
</evidence>
<feature type="domain" description="TonB-dependent receptor plug" evidence="8">
    <location>
        <begin position="229"/>
        <end position="344"/>
    </location>
</feature>
<dbReference type="AlphaFoldDB" id="A0A317F279"/>
<comment type="similarity">
    <text evidence="7">Belongs to the TonB-dependent receptor family.</text>
</comment>
<keyword evidence="2 7" id="KW-0813">Transport</keyword>
<dbReference type="SUPFAM" id="SSF49464">
    <property type="entry name" value="Carboxypeptidase regulatory domain-like"/>
    <property type="match status" value="1"/>
</dbReference>
<sequence length="1105" mass="123527">MYKIYTKFLYAPPACIRKILLIMKLTSFILLLSLMQVSAITFGQKITLTKKRASIENIFYYIKKQTGYGVFVAIKEFDINKKIDVKFIAAPLEQVFEELIGDNFSFTIEDKMVVIRKKQKSLFDNILNYLKAIDVRGTVVDEKGQPIAGAIVKLVDGSKATITDAAGIFSITKVAEDQKIIVSFLGYKSKEVVVSKDWQKISLEISNSVLDEVKIMAYGQTSQRFDLGNIISIKSENIERQNVTNPLLALQGQVPGLIITQSTGFANGGVTVRIQGQNSINQGQEPFYVIDGVPYSNLQTLTNSSLTGGMSPLAFINPNDIESISVLKDASATAIYGSQAANGAIVITTKKGKNGPVQIQFNLNQGGNLPSKQIPMLNTQQYIQMRREAYMRGGAAIPGDAYDVNGFLDTDRNTDWQSKLIGNAQNYTNANISISGGSEITHYNISGTFIQTTIPTPSSSRFNDNKGNLHFNIGSTSLNKKFNVSLTGGYMQDENRLPNWNPAEAAVRLPPNAPSLYNADGSINWAPLPTGASVWNFLGVTANPVGNLLTKYSISTRNLLSDLQLSYEIQKGLVASIHGGYNELSNEEYSSTPLSSVPQEERAFRTNGASWGNTSNFTWILEPLMTYRKLWGKHDLLFTAGGTFRKSGNRQSSYSGIDFPSDEVMNNILLAKQNFFGAPQESLYKYAAIFSRFNYRYRDEILIEGSLRRDGSSRFGDYNKFHSFYGIGFGWIFTERPIFKNQLNWLSYGKLKSNYGTTGSDQLNDYTYLNRYSAYSANLPYAGLNALSSSGLSNPYLQWEETRKLNIGLELGFLNDRILFNGNFYRNRSSNQLLTMFLPYVTGFNSIQTNIDAVVQNSGIEMILSAKILDKDKFKWNAGLNFGINRNKLLKFENIQNTPYKGYTVGKSLSFFKLYDYQGVNPQTGLYQFLKLDGTLTSQPVFEDANFYKEAGQRWSGGISNTISYKNLNLHFLMQVAKQLNPDWTRGLYTPGAMVMNQPNTVLSRWQNVGDVSDVQRFDISPEARDAFDAMQYSTGGYIDATYLRLKTLSLSWDIPTRKVFKRMQLNAQAQNLFTISDYLGDPETGDWAKLSGLKTFTIGIKTTF</sequence>
<evidence type="ECO:0000256" key="2">
    <source>
        <dbReference type="ARBA" id="ARBA00022448"/>
    </source>
</evidence>
<comment type="caution">
    <text evidence="9">The sequence shown here is derived from an EMBL/GenBank/DDBJ whole genome shotgun (WGS) entry which is preliminary data.</text>
</comment>
<keyword evidence="4 7" id="KW-0812">Transmembrane</keyword>
<dbReference type="NCBIfam" id="TIGR04057">
    <property type="entry name" value="SusC_RagA_signa"/>
    <property type="match status" value="1"/>
</dbReference>
<dbReference type="GO" id="GO:0009279">
    <property type="term" value="C:cell outer membrane"/>
    <property type="evidence" value="ECO:0007669"/>
    <property type="project" value="UniProtKB-SubCell"/>
</dbReference>
<dbReference type="InterPro" id="IPR012910">
    <property type="entry name" value="Plug_dom"/>
</dbReference>
<keyword evidence="3 7" id="KW-1134">Transmembrane beta strand</keyword>
<dbReference type="InterPro" id="IPR037066">
    <property type="entry name" value="Plug_dom_sf"/>
</dbReference>
<keyword evidence="6 7" id="KW-0998">Cell outer membrane</keyword>
<dbReference type="Gene3D" id="2.40.170.20">
    <property type="entry name" value="TonB-dependent receptor, beta-barrel domain"/>
    <property type="match status" value="1"/>
</dbReference>
<dbReference type="Proteomes" id="UP000245391">
    <property type="component" value="Unassembled WGS sequence"/>
</dbReference>
<evidence type="ECO:0000256" key="5">
    <source>
        <dbReference type="ARBA" id="ARBA00023136"/>
    </source>
</evidence>
<proteinExistence type="inferred from homology"/>
<evidence type="ECO:0000313" key="9">
    <source>
        <dbReference type="EMBL" id="PWS33340.1"/>
    </source>
</evidence>
<keyword evidence="10" id="KW-1185">Reference proteome</keyword>
<comment type="subcellular location">
    <subcellularLocation>
        <location evidence="1 7">Cell outer membrane</location>
        <topology evidence="1 7">Multi-pass membrane protein</topology>
    </subcellularLocation>
</comment>
<keyword evidence="5 7" id="KW-0472">Membrane</keyword>
<evidence type="ECO:0000256" key="4">
    <source>
        <dbReference type="ARBA" id="ARBA00022692"/>
    </source>
</evidence>
<protein>
    <recommendedName>
        <fullName evidence="8">TonB-dependent receptor plug domain-containing protein</fullName>
    </recommendedName>
</protein>
<dbReference type="InterPro" id="IPR023996">
    <property type="entry name" value="TonB-dep_OMP_SusC/RagA"/>
</dbReference>
<gene>
    <name evidence="9" type="ORF">DF947_01565</name>
</gene>
<dbReference type="Pfam" id="PF07715">
    <property type="entry name" value="Plug"/>
    <property type="match status" value="1"/>
</dbReference>
<dbReference type="InterPro" id="IPR023997">
    <property type="entry name" value="TonB-dep_OMP_SusC/RagA_CS"/>
</dbReference>
<dbReference type="SUPFAM" id="SSF56935">
    <property type="entry name" value="Porins"/>
    <property type="match status" value="1"/>
</dbReference>
<dbReference type="Pfam" id="PF13715">
    <property type="entry name" value="CarbopepD_reg_2"/>
    <property type="match status" value="1"/>
</dbReference>
<evidence type="ECO:0000313" key="10">
    <source>
        <dbReference type="Proteomes" id="UP000245391"/>
    </source>
</evidence>
<name>A0A317F279_9SPHI</name>
<organism evidence="9 10">
    <name type="scientific">Pedobacter paludis</name>
    <dbReference type="NCBI Taxonomy" id="2203212"/>
    <lineage>
        <taxon>Bacteria</taxon>
        <taxon>Pseudomonadati</taxon>
        <taxon>Bacteroidota</taxon>
        <taxon>Sphingobacteriia</taxon>
        <taxon>Sphingobacteriales</taxon>
        <taxon>Sphingobacteriaceae</taxon>
        <taxon>Pedobacter</taxon>
    </lineage>
</organism>
<dbReference type="EMBL" id="QGNY01000001">
    <property type="protein sequence ID" value="PWS33340.1"/>
    <property type="molecule type" value="Genomic_DNA"/>
</dbReference>
<evidence type="ECO:0000256" key="6">
    <source>
        <dbReference type="ARBA" id="ARBA00023237"/>
    </source>
</evidence>
<evidence type="ECO:0000256" key="1">
    <source>
        <dbReference type="ARBA" id="ARBA00004571"/>
    </source>
</evidence>
<dbReference type="Gene3D" id="2.170.130.10">
    <property type="entry name" value="TonB-dependent receptor, plug domain"/>
    <property type="match status" value="1"/>
</dbReference>
<dbReference type="PROSITE" id="PS52016">
    <property type="entry name" value="TONB_DEPENDENT_REC_3"/>
    <property type="match status" value="1"/>
</dbReference>